<accession>A0ABY7DHW3</accession>
<name>A0ABY7DHW3_MYAAR</name>
<evidence type="ECO:0000313" key="1">
    <source>
        <dbReference type="EMBL" id="WAQ96302.1"/>
    </source>
</evidence>
<dbReference type="Proteomes" id="UP001164746">
    <property type="component" value="Chromosome 2"/>
</dbReference>
<reference evidence="1" key="1">
    <citation type="submission" date="2022-11" db="EMBL/GenBank/DDBJ databases">
        <title>Centuries of genome instability and evolution in soft-shell clam transmissible cancer (bioRxiv).</title>
        <authorList>
            <person name="Hart S.F.M."/>
            <person name="Yonemitsu M.A."/>
            <person name="Giersch R.M."/>
            <person name="Beal B.F."/>
            <person name="Arriagada G."/>
            <person name="Davis B.W."/>
            <person name="Ostrander E.A."/>
            <person name="Goff S.P."/>
            <person name="Metzger M.J."/>
        </authorList>
    </citation>
    <scope>NUCLEOTIDE SEQUENCE</scope>
    <source>
        <strain evidence="1">MELC-2E11</strain>
        <tissue evidence="1">Siphon/mantle</tissue>
    </source>
</reference>
<feature type="non-terminal residue" evidence="1">
    <location>
        <position position="1"/>
    </location>
</feature>
<sequence length="101" mass="11518">LDGRIEANGRSKTWVNTGQECFEKGLFPTLFRHIQSTNFNETGPFWTSVIRMDSLLRVDGCNTLNDTDVLLVRNLSDCRWQSGCDMFGVRKTDTDVIITNK</sequence>
<dbReference type="EMBL" id="CP111013">
    <property type="protein sequence ID" value="WAQ96302.1"/>
    <property type="molecule type" value="Genomic_DNA"/>
</dbReference>
<proteinExistence type="predicted"/>
<evidence type="ECO:0000313" key="2">
    <source>
        <dbReference type="Proteomes" id="UP001164746"/>
    </source>
</evidence>
<gene>
    <name evidence="1" type="ORF">MAR_028992</name>
</gene>
<organism evidence="1 2">
    <name type="scientific">Mya arenaria</name>
    <name type="common">Soft-shell clam</name>
    <dbReference type="NCBI Taxonomy" id="6604"/>
    <lineage>
        <taxon>Eukaryota</taxon>
        <taxon>Metazoa</taxon>
        <taxon>Spiralia</taxon>
        <taxon>Lophotrochozoa</taxon>
        <taxon>Mollusca</taxon>
        <taxon>Bivalvia</taxon>
        <taxon>Autobranchia</taxon>
        <taxon>Heteroconchia</taxon>
        <taxon>Euheterodonta</taxon>
        <taxon>Imparidentia</taxon>
        <taxon>Neoheterodontei</taxon>
        <taxon>Myida</taxon>
        <taxon>Myoidea</taxon>
        <taxon>Myidae</taxon>
        <taxon>Mya</taxon>
    </lineage>
</organism>
<keyword evidence="2" id="KW-1185">Reference proteome</keyword>
<protein>
    <submittedName>
        <fullName evidence="1">Uncharacterized protein</fullName>
    </submittedName>
</protein>